<evidence type="ECO:0000259" key="1">
    <source>
        <dbReference type="Pfam" id="PF13976"/>
    </source>
</evidence>
<dbReference type="PANTHER" id="PTHR42648:SF28">
    <property type="entry name" value="TRANSPOSON-ENCODED PROTEIN WITH RIBONUCLEASE H-LIKE AND RETROVIRUS ZINC FINGER-LIKE DOMAINS"/>
    <property type="match status" value="1"/>
</dbReference>
<protein>
    <recommendedName>
        <fullName evidence="1">GAG-pre-integrase domain-containing protein</fullName>
    </recommendedName>
</protein>
<sequence>MFDGIIRTLNDVRFIPSMCKNLISLGMLVEKGYTFSAKRNVLCVMASDKVILKDRHRRNLYVLEGSTICEEAHVTASQEEIAQLWHRRLGHMSEKGMEVLRTQNLLFDLKSSKLDFCEHCVFGKHKRSAFGIGIHRSTDVLEYAHSDVWGKSPIPSHSRSEYYVSFIDDYLRYVWIIEGRGEAQAPNIDNGESHPSGVERVISHDIDHDAPQGDFQAIAEDVLEPEEHVEE</sequence>
<name>A0ABD1YDQ1_9MARC</name>
<evidence type="ECO:0000313" key="2">
    <source>
        <dbReference type="EMBL" id="KAL2628645.1"/>
    </source>
</evidence>
<reference evidence="2 3" key="1">
    <citation type="submission" date="2024-09" db="EMBL/GenBank/DDBJ databases">
        <title>Chromosome-scale assembly of Riccia fluitans.</title>
        <authorList>
            <person name="Paukszto L."/>
            <person name="Sawicki J."/>
            <person name="Karawczyk K."/>
            <person name="Piernik-Szablinska J."/>
            <person name="Szczecinska M."/>
            <person name="Mazdziarz M."/>
        </authorList>
    </citation>
    <scope>NUCLEOTIDE SEQUENCE [LARGE SCALE GENOMIC DNA]</scope>
    <source>
        <strain evidence="2">Rf_01</strain>
        <tissue evidence="2">Aerial parts of the thallus</tissue>
    </source>
</reference>
<organism evidence="2 3">
    <name type="scientific">Riccia fluitans</name>
    <dbReference type="NCBI Taxonomy" id="41844"/>
    <lineage>
        <taxon>Eukaryota</taxon>
        <taxon>Viridiplantae</taxon>
        <taxon>Streptophyta</taxon>
        <taxon>Embryophyta</taxon>
        <taxon>Marchantiophyta</taxon>
        <taxon>Marchantiopsida</taxon>
        <taxon>Marchantiidae</taxon>
        <taxon>Marchantiales</taxon>
        <taxon>Ricciaceae</taxon>
        <taxon>Riccia</taxon>
    </lineage>
</organism>
<dbReference type="Pfam" id="PF13976">
    <property type="entry name" value="gag_pre-integrs"/>
    <property type="match status" value="1"/>
</dbReference>
<gene>
    <name evidence="2" type="ORF">R1flu_013331</name>
</gene>
<dbReference type="InterPro" id="IPR039537">
    <property type="entry name" value="Retrotran_Ty1/copia-like"/>
</dbReference>
<proteinExistence type="predicted"/>
<dbReference type="PANTHER" id="PTHR42648">
    <property type="entry name" value="TRANSPOSASE, PUTATIVE-RELATED"/>
    <property type="match status" value="1"/>
</dbReference>
<dbReference type="InterPro" id="IPR025724">
    <property type="entry name" value="GAG-pre-integrase_dom"/>
</dbReference>
<evidence type="ECO:0000313" key="3">
    <source>
        <dbReference type="Proteomes" id="UP001605036"/>
    </source>
</evidence>
<comment type="caution">
    <text evidence="2">The sequence shown here is derived from an EMBL/GenBank/DDBJ whole genome shotgun (WGS) entry which is preliminary data.</text>
</comment>
<feature type="domain" description="GAG-pre-integrase" evidence="1">
    <location>
        <begin position="59"/>
        <end position="125"/>
    </location>
</feature>
<dbReference type="EMBL" id="JBHFFA010000004">
    <property type="protein sequence ID" value="KAL2628645.1"/>
    <property type="molecule type" value="Genomic_DNA"/>
</dbReference>
<keyword evidence="3" id="KW-1185">Reference proteome</keyword>
<dbReference type="Proteomes" id="UP001605036">
    <property type="component" value="Unassembled WGS sequence"/>
</dbReference>
<dbReference type="AlphaFoldDB" id="A0ABD1YDQ1"/>
<accession>A0ABD1YDQ1</accession>